<dbReference type="EMBL" id="AVOT02004995">
    <property type="protein sequence ID" value="MBW0477951.1"/>
    <property type="molecule type" value="Genomic_DNA"/>
</dbReference>
<dbReference type="InterPro" id="IPR043128">
    <property type="entry name" value="Rev_trsase/Diguanyl_cyclase"/>
</dbReference>
<accession>A0A9Q3C817</accession>
<dbReference type="SUPFAM" id="SSF56672">
    <property type="entry name" value="DNA/RNA polymerases"/>
    <property type="match status" value="1"/>
</dbReference>
<dbReference type="OrthoDB" id="2743851at2759"/>
<dbReference type="InterPro" id="IPR053134">
    <property type="entry name" value="RNA-dir_DNA_polymerase"/>
</dbReference>
<reference evidence="1" key="1">
    <citation type="submission" date="2021-03" db="EMBL/GenBank/DDBJ databases">
        <title>Draft genome sequence of rust myrtle Austropuccinia psidii MF-1, a brazilian biotype.</title>
        <authorList>
            <person name="Quecine M.C."/>
            <person name="Pachon D.M.R."/>
            <person name="Bonatelli M.L."/>
            <person name="Correr F.H."/>
            <person name="Franceschini L.M."/>
            <person name="Leite T.F."/>
            <person name="Margarido G.R.A."/>
            <person name="Almeida C.A."/>
            <person name="Ferrarezi J.A."/>
            <person name="Labate C.A."/>
        </authorList>
    </citation>
    <scope>NUCLEOTIDE SEQUENCE</scope>
    <source>
        <strain evidence="1">MF-1</strain>
    </source>
</reference>
<sequence>MDGSRNIGHKEIVEVTKPVLITSNVGKYRFCGDFRALNNYTKAYRYPIPRIPKSLDNLVKAKYITNMDCIKGFHQNGIEKTS</sequence>
<dbReference type="Gene3D" id="3.30.70.270">
    <property type="match status" value="1"/>
</dbReference>
<protein>
    <submittedName>
        <fullName evidence="1">Uncharacterized protein</fullName>
    </submittedName>
</protein>
<evidence type="ECO:0000313" key="2">
    <source>
        <dbReference type="Proteomes" id="UP000765509"/>
    </source>
</evidence>
<dbReference type="InterPro" id="IPR043502">
    <property type="entry name" value="DNA/RNA_pol_sf"/>
</dbReference>
<dbReference type="AlphaFoldDB" id="A0A9Q3C817"/>
<dbReference type="PANTHER" id="PTHR24559:SF444">
    <property type="entry name" value="REVERSE TRANSCRIPTASE DOMAIN-CONTAINING PROTEIN"/>
    <property type="match status" value="1"/>
</dbReference>
<dbReference type="PANTHER" id="PTHR24559">
    <property type="entry name" value="TRANSPOSON TY3-I GAG-POL POLYPROTEIN"/>
    <property type="match status" value="1"/>
</dbReference>
<evidence type="ECO:0000313" key="1">
    <source>
        <dbReference type="EMBL" id="MBW0477951.1"/>
    </source>
</evidence>
<comment type="caution">
    <text evidence="1">The sequence shown here is derived from an EMBL/GenBank/DDBJ whole genome shotgun (WGS) entry which is preliminary data.</text>
</comment>
<keyword evidence="2" id="KW-1185">Reference proteome</keyword>
<gene>
    <name evidence="1" type="ORF">O181_017666</name>
</gene>
<proteinExistence type="predicted"/>
<name>A0A9Q3C817_9BASI</name>
<dbReference type="Gene3D" id="3.10.10.10">
    <property type="entry name" value="HIV Type 1 Reverse Transcriptase, subunit A, domain 1"/>
    <property type="match status" value="1"/>
</dbReference>
<organism evidence="1 2">
    <name type="scientific">Austropuccinia psidii MF-1</name>
    <dbReference type="NCBI Taxonomy" id="1389203"/>
    <lineage>
        <taxon>Eukaryota</taxon>
        <taxon>Fungi</taxon>
        <taxon>Dikarya</taxon>
        <taxon>Basidiomycota</taxon>
        <taxon>Pucciniomycotina</taxon>
        <taxon>Pucciniomycetes</taxon>
        <taxon>Pucciniales</taxon>
        <taxon>Sphaerophragmiaceae</taxon>
        <taxon>Austropuccinia</taxon>
    </lineage>
</organism>
<dbReference type="Proteomes" id="UP000765509">
    <property type="component" value="Unassembled WGS sequence"/>
</dbReference>